<feature type="domain" description="VWFA" evidence="2">
    <location>
        <begin position="397"/>
        <end position="601"/>
    </location>
</feature>
<proteinExistence type="predicted"/>
<dbReference type="InterPro" id="IPR045427">
    <property type="entry name" value="MoxR"/>
</dbReference>
<dbReference type="SUPFAM" id="SSF53300">
    <property type="entry name" value="vWA-like"/>
    <property type="match status" value="1"/>
</dbReference>
<dbReference type="Pfam" id="PF13519">
    <property type="entry name" value="VWA_2"/>
    <property type="match status" value="1"/>
</dbReference>
<evidence type="ECO:0000259" key="2">
    <source>
        <dbReference type="PROSITE" id="PS50234"/>
    </source>
</evidence>
<feature type="region of interest" description="Disordered" evidence="1">
    <location>
        <begin position="138"/>
        <end position="159"/>
    </location>
</feature>
<protein>
    <recommendedName>
        <fullName evidence="2">VWFA domain-containing protein</fullName>
    </recommendedName>
</protein>
<feature type="compositionally biased region" description="Basic and acidic residues" evidence="1">
    <location>
        <begin position="276"/>
        <end position="298"/>
    </location>
</feature>
<feature type="compositionally biased region" description="Acidic residues" evidence="1">
    <location>
        <begin position="217"/>
        <end position="228"/>
    </location>
</feature>
<accession>A0A448ZL41</accession>
<reference evidence="3 4" key="1">
    <citation type="submission" date="2019-01" db="EMBL/GenBank/DDBJ databases">
        <authorList>
            <person name="Ferrante I. M."/>
        </authorList>
    </citation>
    <scope>NUCLEOTIDE SEQUENCE [LARGE SCALE GENOMIC DNA]</scope>
    <source>
        <strain evidence="3 4">B856</strain>
    </source>
</reference>
<dbReference type="SMART" id="SM00382">
    <property type="entry name" value="AAA"/>
    <property type="match status" value="1"/>
</dbReference>
<gene>
    <name evidence="3" type="ORF">PSNMU_V1.4_AUG-EV-PASAV3_0097380</name>
</gene>
<keyword evidence="4" id="KW-1185">Reference proteome</keyword>
<name>A0A448ZL41_9STRA</name>
<dbReference type="PROSITE" id="PS50234">
    <property type="entry name" value="VWFA"/>
    <property type="match status" value="1"/>
</dbReference>
<dbReference type="AlphaFoldDB" id="A0A448ZL41"/>
<dbReference type="Pfam" id="PF20030">
    <property type="entry name" value="bpMoxR"/>
    <property type="match status" value="1"/>
</dbReference>
<dbReference type="InterPro" id="IPR050513">
    <property type="entry name" value="RavA_ATPases"/>
</dbReference>
<dbReference type="InterPro" id="IPR027417">
    <property type="entry name" value="P-loop_NTPase"/>
</dbReference>
<dbReference type="Proteomes" id="UP000291116">
    <property type="component" value="Unassembled WGS sequence"/>
</dbReference>
<evidence type="ECO:0000256" key="1">
    <source>
        <dbReference type="SAM" id="MobiDB-lite"/>
    </source>
</evidence>
<feature type="region of interest" description="Disordered" evidence="1">
    <location>
        <begin position="274"/>
        <end position="306"/>
    </location>
</feature>
<dbReference type="InterPro" id="IPR041538">
    <property type="entry name" value="RavA-like_AAA_lid"/>
</dbReference>
<dbReference type="CDD" id="cd00009">
    <property type="entry name" value="AAA"/>
    <property type="match status" value="1"/>
</dbReference>
<evidence type="ECO:0000313" key="3">
    <source>
        <dbReference type="EMBL" id="VEU42756.1"/>
    </source>
</evidence>
<feature type="region of interest" description="Disordered" evidence="1">
    <location>
        <begin position="214"/>
        <end position="234"/>
    </location>
</feature>
<dbReference type="InterPro" id="IPR003593">
    <property type="entry name" value="AAA+_ATPase"/>
</dbReference>
<dbReference type="InterPro" id="IPR036465">
    <property type="entry name" value="vWFA_dom_sf"/>
</dbReference>
<dbReference type="PANTHER" id="PTHR32204">
    <property type="entry name" value="ATPASE RAVA"/>
    <property type="match status" value="1"/>
</dbReference>
<dbReference type="Gene3D" id="3.40.50.410">
    <property type="entry name" value="von Willebrand factor, type A domain"/>
    <property type="match status" value="1"/>
</dbReference>
<dbReference type="Pfam" id="PF17868">
    <property type="entry name" value="AAA_lid_8"/>
    <property type="match status" value="1"/>
</dbReference>
<dbReference type="Gene3D" id="3.40.50.300">
    <property type="entry name" value="P-loop containing nucleotide triphosphate hydrolases"/>
    <property type="match status" value="1"/>
</dbReference>
<dbReference type="SMART" id="SM00327">
    <property type="entry name" value="VWA"/>
    <property type="match status" value="1"/>
</dbReference>
<dbReference type="EMBL" id="CAACVS010000472">
    <property type="protein sequence ID" value="VEU42756.1"/>
    <property type="molecule type" value="Genomic_DNA"/>
</dbReference>
<dbReference type="SUPFAM" id="SSF52540">
    <property type="entry name" value="P-loop containing nucleoside triphosphate hydrolases"/>
    <property type="match status" value="1"/>
</dbReference>
<dbReference type="InterPro" id="IPR002035">
    <property type="entry name" value="VWF_A"/>
</dbReference>
<dbReference type="OrthoDB" id="47330at2759"/>
<feature type="compositionally biased region" description="Acidic residues" evidence="1">
    <location>
        <begin position="138"/>
        <end position="150"/>
    </location>
</feature>
<organism evidence="3 4">
    <name type="scientific">Pseudo-nitzschia multistriata</name>
    <dbReference type="NCBI Taxonomy" id="183589"/>
    <lineage>
        <taxon>Eukaryota</taxon>
        <taxon>Sar</taxon>
        <taxon>Stramenopiles</taxon>
        <taxon>Ochrophyta</taxon>
        <taxon>Bacillariophyta</taxon>
        <taxon>Bacillariophyceae</taxon>
        <taxon>Bacillariophycidae</taxon>
        <taxon>Bacillariales</taxon>
        <taxon>Bacillariaceae</taxon>
        <taxon>Pseudo-nitzschia</taxon>
    </lineage>
</organism>
<sequence length="1208" mass="135062">MRSTGSYLDISIDPLVARIFEDERESLEDESDDLFMESLRSVKSGILESSRGMFVWRQTLAKGRLPTESDFANPTSSVRFWPPAPLFSCLLDAANSLQLSRLALRHPETIPMILRSILRKTFDYARRRIDKKIDAIDSGDEEKEDEDENYSYDWERDTESSARDEEEFLFPLDSLLNDDDIARDVAESLVEEWSEVVKGVSLMDDIFGFDHDLLSSGEEDDGDGDDDGGAAGAAMGFGMRDGIWSHTGWQLIPDLQQQISDIPELNDLVQKLGRRPSAEEDGSNRRRFEKFAPRKPHPEGGLGAEFDPCLRRESVSGIALSGNPSEMLPSEAVLLRSRVDIDEKGTSSSKVLRRLFLAKMAESKLQSYELSGWADIPSMPRENPLYLNRLPSAPGGPIIVCLDTSWSMSGNRESLSKAVVLACVIEARRQGRECQVVSFSTERKVMETGVITANSEGIKRLLAFLSHSFGGGTDVTGALKFAIEALESDDNELSNNGTRTENFCMEAADILLVTDGEIPDPPVPLEVMESIDRLKTLKGIELHGLLIGKSESKPLSRVCTHTHDFLSKYSIPSAFTNAGLNVHSSTHNVLRQQGQMSTTQLYAKRSYYDDDDDDYSYGRKRKSQKKGKRKWDVQDEDEEDYEGSWMKTTEGRNPSFGGMIEGKMKGMDDDDQVLGLGEDSVDEEFSILQKEAADTVVRKLWTEEKLAEERAASDECWEAHTHLNAAVARVEDGLVERGEDARLVVLAMIANEHILLLGKPGTGKSILGLRLAKLCEGTFFQRLLTRFTTPEELFGPLSLKSLENDEYRRVTSGFLPTADIAFLDEIFKANSAILNTLLTILNERKFDNGGSRESCPMRCVVGASNELPDSEELVALYDRFLIRKEVMRVSDQGVLELLSMSNPGESSCTTNSDEGCDIPLVSDLDGIIDSLSSAADSIVMDDDACELMRDMRSFLLENHGIEISDRRLVKAARLLKISAASDGRKKVDTVDFLLLQHCFWNEPSQRAIIREWMWDNLTPSDGDTGTSPNQIRFLLENLRKEIRSTLRKTNGCIDGSLGGTPDDIASLDVLREESERIATIAQQRLDALARHMELVRTSGDFTWIEPDDASAIQQLLLPRAEMVWPQLKKVAEDAIALWMAISPPSSSRIPNELRESVIEMLWEDGSTLARAFTDDELQISSKEAKAKYDLETFRRWKRTKKKANKASK</sequence>
<evidence type="ECO:0000313" key="4">
    <source>
        <dbReference type="Proteomes" id="UP000291116"/>
    </source>
</evidence>
<dbReference type="PANTHER" id="PTHR32204:SF0">
    <property type="entry name" value="ATPASE RAVA"/>
    <property type="match status" value="1"/>
</dbReference>
<feature type="region of interest" description="Disordered" evidence="1">
    <location>
        <begin position="626"/>
        <end position="656"/>
    </location>
</feature>